<organism evidence="2 3">
    <name type="scientific">Rhizobium leguminosarum</name>
    <dbReference type="NCBI Taxonomy" id="384"/>
    <lineage>
        <taxon>Bacteria</taxon>
        <taxon>Pseudomonadati</taxon>
        <taxon>Pseudomonadota</taxon>
        <taxon>Alphaproteobacteria</taxon>
        <taxon>Hyphomicrobiales</taxon>
        <taxon>Rhizobiaceae</taxon>
        <taxon>Rhizobium/Agrobacterium group</taxon>
        <taxon>Rhizobium</taxon>
    </lineage>
</organism>
<dbReference type="AlphaFoldDB" id="A0A2K9ZHE2"/>
<evidence type="ECO:0000259" key="1">
    <source>
        <dbReference type="Pfam" id="PF13338"/>
    </source>
</evidence>
<dbReference type="EMBL" id="CP025015">
    <property type="protein sequence ID" value="AUW47696.1"/>
    <property type="molecule type" value="Genomic_DNA"/>
</dbReference>
<sequence>MVKNSQSEGFLDLRDCDTNPRIIDPILRAFISMPGSVTQRQIARTVLTERGIARLVELRNAGVTAATMSRMDRDGEVLRLARGLYQLPDAQLDVNHSLAEVAKRAPKAVICLVSALAFHGLTDQLPGQIWLAIGRKDWAPKLDGPALRIVRFTDSLLNESVETHVIEGVPVRVFGIAKTIADCFRYRNKIGLSVAIEGLQEALRQRRATPGEIANQAERGGVGSVIRPYLEALTANG</sequence>
<dbReference type="InterPro" id="IPR025159">
    <property type="entry name" value="AbiEi_N"/>
</dbReference>
<evidence type="ECO:0000313" key="3">
    <source>
        <dbReference type="Proteomes" id="UP000238523"/>
    </source>
</evidence>
<dbReference type="Pfam" id="PF13338">
    <property type="entry name" value="AbiEi_4"/>
    <property type="match status" value="1"/>
</dbReference>
<accession>A0A2K9ZHE2</accession>
<gene>
    <name evidence="2" type="ORF">CUJ84_pRLN3000589</name>
</gene>
<feature type="domain" description="AbiEi antitoxin N-terminal" evidence="1">
    <location>
        <begin position="45"/>
        <end position="88"/>
    </location>
</feature>
<reference evidence="2 3" key="1">
    <citation type="submission" date="2017-11" db="EMBL/GenBank/DDBJ databases">
        <title>Complete genome of Rhizobium leguminosarum Norway, an ineffective micro-symbiont.</title>
        <authorList>
            <person name="Hoffrichter A."/>
            <person name="Liang J."/>
            <person name="Brachmann A."/>
            <person name="Marin M."/>
        </authorList>
    </citation>
    <scope>NUCLEOTIDE SEQUENCE [LARGE SCALE GENOMIC DNA]</scope>
    <source>
        <strain evidence="2 3">Norway</strain>
        <plasmid evidence="3">Plasmid prln3</plasmid>
    </source>
</reference>
<dbReference type="Proteomes" id="UP000238523">
    <property type="component" value="Plasmid pRLN3"/>
</dbReference>
<geneLocation type="plasmid" evidence="3">
    <name>prln3</name>
</geneLocation>
<evidence type="ECO:0000313" key="2">
    <source>
        <dbReference type="EMBL" id="AUW47696.1"/>
    </source>
</evidence>
<keyword evidence="2" id="KW-0614">Plasmid</keyword>
<proteinExistence type="predicted"/>
<name>A0A2K9ZHE2_RHILE</name>
<protein>
    <submittedName>
        <fullName evidence="2">Transcriptional regulator</fullName>
    </submittedName>
</protein>